<accession>A0AAD7GHX0</accession>
<evidence type="ECO:0000256" key="1">
    <source>
        <dbReference type="SAM" id="MobiDB-lite"/>
    </source>
</evidence>
<comment type="caution">
    <text evidence="2">The sequence shown here is derived from an EMBL/GenBank/DDBJ whole genome shotgun (WGS) entry which is preliminary data.</text>
</comment>
<organism evidence="2 3">
    <name type="scientific">Mycena metata</name>
    <dbReference type="NCBI Taxonomy" id="1033252"/>
    <lineage>
        <taxon>Eukaryota</taxon>
        <taxon>Fungi</taxon>
        <taxon>Dikarya</taxon>
        <taxon>Basidiomycota</taxon>
        <taxon>Agaricomycotina</taxon>
        <taxon>Agaricomycetes</taxon>
        <taxon>Agaricomycetidae</taxon>
        <taxon>Agaricales</taxon>
        <taxon>Marasmiineae</taxon>
        <taxon>Mycenaceae</taxon>
        <taxon>Mycena</taxon>
    </lineage>
</organism>
<evidence type="ECO:0000313" key="3">
    <source>
        <dbReference type="Proteomes" id="UP001215598"/>
    </source>
</evidence>
<keyword evidence="3" id="KW-1185">Reference proteome</keyword>
<gene>
    <name evidence="2" type="ORF">B0H16DRAFT_1707453</name>
</gene>
<protein>
    <submittedName>
        <fullName evidence="2">Uncharacterized protein</fullName>
    </submittedName>
</protein>
<sequence>MCALRIQRPDISEFDTDRLSRALDDDTHLALHYAPHHNPGREKVQTPAHRSHTTIPKRKFQSKRERPMRETTLPRTAVNECPPARRATARSLPTHVKPKMEIPANRQEKMDEKRRRRPQQRGARLRGAAYVSTGIRDKSSAGHKTAYTHPKSHPRHFPNISSPSPLSGAARATRMVTRTSHNRVKSSPLPITLHPSSPSPLAQLNIPIGARSGMDGEGRGKGGKGSGTKGGRKGGRWERREDEAQGAQPEATCELMIIPSQYISILAQGTILASTMGSPSGTCNLGPLALCLPRTSVAPPAVA</sequence>
<feature type="compositionally biased region" description="Low complexity" evidence="1">
    <location>
        <begin position="120"/>
        <end position="129"/>
    </location>
</feature>
<feature type="region of interest" description="Disordered" evidence="1">
    <location>
        <begin position="33"/>
        <end position="249"/>
    </location>
</feature>
<evidence type="ECO:0000313" key="2">
    <source>
        <dbReference type="EMBL" id="KAJ7691681.1"/>
    </source>
</evidence>
<dbReference type="AlphaFoldDB" id="A0AAD7GHX0"/>
<dbReference type="Proteomes" id="UP001215598">
    <property type="component" value="Unassembled WGS sequence"/>
</dbReference>
<name>A0AAD7GHX0_9AGAR</name>
<dbReference type="EMBL" id="JARKIB010000796">
    <property type="protein sequence ID" value="KAJ7691681.1"/>
    <property type="molecule type" value="Genomic_DNA"/>
</dbReference>
<proteinExistence type="predicted"/>
<reference evidence="2" key="1">
    <citation type="submission" date="2023-03" db="EMBL/GenBank/DDBJ databases">
        <title>Massive genome expansion in bonnet fungi (Mycena s.s.) driven by repeated elements and novel gene families across ecological guilds.</title>
        <authorList>
            <consortium name="Lawrence Berkeley National Laboratory"/>
            <person name="Harder C.B."/>
            <person name="Miyauchi S."/>
            <person name="Viragh M."/>
            <person name="Kuo A."/>
            <person name="Thoen E."/>
            <person name="Andreopoulos B."/>
            <person name="Lu D."/>
            <person name="Skrede I."/>
            <person name="Drula E."/>
            <person name="Henrissat B."/>
            <person name="Morin E."/>
            <person name="Kohler A."/>
            <person name="Barry K."/>
            <person name="LaButti K."/>
            <person name="Morin E."/>
            <person name="Salamov A."/>
            <person name="Lipzen A."/>
            <person name="Mereny Z."/>
            <person name="Hegedus B."/>
            <person name="Baldrian P."/>
            <person name="Stursova M."/>
            <person name="Weitz H."/>
            <person name="Taylor A."/>
            <person name="Grigoriev I.V."/>
            <person name="Nagy L.G."/>
            <person name="Martin F."/>
            <person name="Kauserud H."/>
        </authorList>
    </citation>
    <scope>NUCLEOTIDE SEQUENCE</scope>
    <source>
        <strain evidence="2">CBHHK182m</strain>
    </source>
</reference>
<feature type="compositionally biased region" description="Basic residues" evidence="1">
    <location>
        <begin position="49"/>
        <end position="61"/>
    </location>
</feature>